<feature type="compositionally biased region" description="Basic and acidic residues" evidence="1">
    <location>
        <begin position="58"/>
        <end position="72"/>
    </location>
</feature>
<evidence type="ECO:0000256" key="1">
    <source>
        <dbReference type="SAM" id="MobiDB-lite"/>
    </source>
</evidence>
<organism evidence="2 3">
    <name type="scientific">Oryzias latipes</name>
    <name type="common">Japanese rice fish</name>
    <name type="synonym">Japanese killifish</name>
    <dbReference type="NCBI Taxonomy" id="8090"/>
    <lineage>
        <taxon>Eukaryota</taxon>
        <taxon>Metazoa</taxon>
        <taxon>Chordata</taxon>
        <taxon>Craniata</taxon>
        <taxon>Vertebrata</taxon>
        <taxon>Euteleostomi</taxon>
        <taxon>Actinopterygii</taxon>
        <taxon>Neopterygii</taxon>
        <taxon>Teleostei</taxon>
        <taxon>Neoteleostei</taxon>
        <taxon>Acanthomorphata</taxon>
        <taxon>Ovalentaria</taxon>
        <taxon>Atherinomorphae</taxon>
        <taxon>Beloniformes</taxon>
        <taxon>Adrianichthyidae</taxon>
        <taxon>Oryziinae</taxon>
        <taxon>Oryzias</taxon>
    </lineage>
</organism>
<proteinExistence type="predicted"/>
<feature type="region of interest" description="Disordered" evidence="1">
    <location>
        <begin position="54"/>
        <end position="77"/>
    </location>
</feature>
<evidence type="ECO:0000313" key="2">
    <source>
        <dbReference type="Ensembl" id="ENSORLP00000029616.1"/>
    </source>
</evidence>
<dbReference type="GeneTree" id="ENSGT00980000199433"/>
<dbReference type="AlphaFoldDB" id="A0A3B3HCT6"/>
<sequence length="98" mass="11166">IHGNQKRWRGDKDELKAPQANVGHGKELIVANVFTAGLERQERKIKQTLLLDSRTCNGHHDPKKEQHREPDFTQRGGVTIGPHQLSILKNNIINVYIL</sequence>
<name>A0A3B3HCT6_ORYLA</name>
<reference evidence="2" key="3">
    <citation type="submission" date="2025-09" db="UniProtKB">
        <authorList>
            <consortium name="Ensembl"/>
        </authorList>
    </citation>
    <scope>IDENTIFICATION</scope>
    <source>
        <strain evidence="2">Hd-rR</strain>
    </source>
</reference>
<evidence type="ECO:0000313" key="3">
    <source>
        <dbReference type="Proteomes" id="UP000001038"/>
    </source>
</evidence>
<dbReference type="Proteomes" id="UP000001038">
    <property type="component" value="Chromosome 2"/>
</dbReference>
<protein>
    <submittedName>
        <fullName evidence="2">Uncharacterized protein</fullName>
    </submittedName>
</protein>
<keyword evidence="3" id="KW-1185">Reference proteome</keyword>
<reference evidence="2" key="2">
    <citation type="submission" date="2025-08" db="UniProtKB">
        <authorList>
            <consortium name="Ensembl"/>
        </authorList>
    </citation>
    <scope>IDENTIFICATION</scope>
    <source>
        <strain evidence="2">Hd-rR</strain>
    </source>
</reference>
<dbReference type="STRING" id="8090.ENSORLP00000029616"/>
<dbReference type="Ensembl" id="ENSORLT00000035040.1">
    <property type="protein sequence ID" value="ENSORLP00000029616.1"/>
    <property type="gene ID" value="ENSORLG00000029407.1"/>
</dbReference>
<reference evidence="2 3" key="1">
    <citation type="journal article" date="2007" name="Nature">
        <title>The medaka draft genome and insights into vertebrate genome evolution.</title>
        <authorList>
            <person name="Kasahara M."/>
            <person name="Naruse K."/>
            <person name="Sasaki S."/>
            <person name="Nakatani Y."/>
            <person name="Qu W."/>
            <person name="Ahsan B."/>
            <person name="Yamada T."/>
            <person name="Nagayasu Y."/>
            <person name="Doi K."/>
            <person name="Kasai Y."/>
            <person name="Jindo T."/>
            <person name="Kobayashi D."/>
            <person name="Shimada A."/>
            <person name="Toyoda A."/>
            <person name="Kuroki Y."/>
            <person name="Fujiyama A."/>
            <person name="Sasaki T."/>
            <person name="Shimizu A."/>
            <person name="Asakawa S."/>
            <person name="Shimizu N."/>
            <person name="Hashimoto S."/>
            <person name="Yang J."/>
            <person name="Lee Y."/>
            <person name="Matsushima K."/>
            <person name="Sugano S."/>
            <person name="Sakaizumi M."/>
            <person name="Narita T."/>
            <person name="Ohishi K."/>
            <person name="Haga S."/>
            <person name="Ohta F."/>
            <person name="Nomoto H."/>
            <person name="Nogata K."/>
            <person name="Morishita T."/>
            <person name="Endo T."/>
            <person name="Shin-I T."/>
            <person name="Takeda H."/>
            <person name="Morishita S."/>
            <person name="Kohara Y."/>
        </authorList>
    </citation>
    <scope>NUCLEOTIDE SEQUENCE [LARGE SCALE GENOMIC DNA]</scope>
    <source>
        <strain evidence="2 3">Hd-rR</strain>
    </source>
</reference>
<accession>A0A3B3HCT6</accession>
<dbReference type="InParanoid" id="A0A3B3HCT6"/>